<feature type="transmembrane region" description="Helical" evidence="1">
    <location>
        <begin position="122"/>
        <end position="144"/>
    </location>
</feature>
<feature type="transmembrane region" description="Helical" evidence="1">
    <location>
        <begin position="50"/>
        <end position="69"/>
    </location>
</feature>
<dbReference type="GO" id="GO:0022857">
    <property type="term" value="F:transmembrane transporter activity"/>
    <property type="evidence" value="ECO:0007669"/>
    <property type="project" value="InterPro"/>
</dbReference>
<organism evidence="2 3">
    <name type="scientific">Candidatus Allofournierella pullistercoris</name>
    <dbReference type="NCBI Taxonomy" id="2838597"/>
    <lineage>
        <taxon>Bacteria</taxon>
        <taxon>Bacillati</taxon>
        <taxon>Bacillota</taxon>
        <taxon>Clostridia</taxon>
        <taxon>Eubacteriales</taxon>
        <taxon>Oscillospiraceae</taxon>
        <taxon>Allofournierella</taxon>
    </lineage>
</organism>
<dbReference type="EMBL" id="JAHLFP010000008">
    <property type="protein sequence ID" value="MBU3805527.1"/>
    <property type="molecule type" value="Genomic_DNA"/>
</dbReference>
<keyword evidence="1" id="KW-1133">Transmembrane helix</keyword>
<dbReference type="NCBIfam" id="TIGR04518">
    <property type="entry name" value="ECF_S_folT_fam"/>
    <property type="match status" value="1"/>
</dbReference>
<accession>A0A948T0U1</accession>
<sequence>MVAFIISQFRQSSAQLGRSRTLTFTALLVGLGVVLDALHIQLQLGPMIRVDFSFVGIALIGLLFGPVPAMTAGAAEDFLGWLVNTSSGAYFPGFTLTAILAGAIWGVMLYQRPLHWTRILSAKLCINLFLNCILNSVWLSVYYGKSFSLGVLPLRFLKNLAALPLEVLLVYAAAKLMLRVVRPNAYRT</sequence>
<evidence type="ECO:0000256" key="1">
    <source>
        <dbReference type="SAM" id="Phobius"/>
    </source>
</evidence>
<dbReference type="Pfam" id="PF12822">
    <property type="entry name" value="ECF_trnsprt"/>
    <property type="match status" value="1"/>
</dbReference>
<evidence type="ECO:0000313" key="2">
    <source>
        <dbReference type="EMBL" id="MBU3805527.1"/>
    </source>
</evidence>
<proteinExistence type="predicted"/>
<keyword evidence="1" id="KW-0812">Transmembrane</keyword>
<keyword evidence="1" id="KW-0472">Membrane</keyword>
<name>A0A948T0U1_9FIRM</name>
<dbReference type="InterPro" id="IPR024529">
    <property type="entry name" value="ECF_trnsprt_substrate-spec"/>
</dbReference>
<protein>
    <submittedName>
        <fullName evidence="2">Folate family ECF transporter S component</fullName>
    </submittedName>
</protein>
<reference evidence="2" key="1">
    <citation type="journal article" date="2021" name="PeerJ">
        <title>Extensive microbial diversity within the chicken gut microbiome revealed by metagenomics and culture.</title>
        <authorList>
            <person name="Gilroy R."/>
            <person name="Ravi A."/>
            <person name="Getino M."/>
            <person name="Pursley I."/>
            <person name="Horton D.L."/>
            <person name="Alikhan N.F."/>
            <person name="Baker D."/>
            <person name="Gharbi K."/>
            <person name="Hall N."/>
            <person name="Watson M."/>
            <person name="Adriaenssens E.M."/>
            <person name="Foster-Nyarko E."/>
            <person name="Jarju S."/>
            <person name="Secka A."/>
            <person name="Antonio M."/>
            <person name="Oren A."/>
            <person name="Chaudhuri R.R."/>
            <person name="La Ragione R."/>
            <person name="Hildebrand F."/>
            <person name="Pallen M.J."/>
        </authorList>
    </citation>
    <scope>NUCLEOTIDE SEQUENCE</scope>
    <source>
        <strain evidence="2">B5_2728</strain>
    </source>
</reference>
<feature type="transmembrane region" description="Helical" evidence="1">
    <location>
        <begin position="20"/>
        <end position="38"/>
    </location>
</feature>
<feature type="transmembrane region" description="Helical" evidence="1">
    <location>
        <begin position="156"/>
        <end position="178"/>
    </location>
</feature>
<dbReference type="AlphaFoldDB" id="A0A948T0U1"/>
<dbReference type="Gene3D" id="1.10.1760.20">
    <property type="match status" value="1"/>
</dbReference>
<dbReference type="InterPro" id="IPR030949">
    <property type="entry name" value="ECF_S_folate_fam"/>
</dbReference>
<evidence type="ECO:0000313" key="3">
    <source>
        <dbReference type="Proteomes" id="UP000713596"/>
    </source>
</evidence>
<comment type="caution">
    <text evidence="2">The sequence shown here is derived from an EMBL/GenBank/DDBJ whole genome shotgun (WGS) entry which is preliminary data.</text>
</comment>
<feature type="transmembrane region" description="Helical" evidence="1">
    <location>
        <begin position="89"/>
        <end position="110"/>
    </location>
</feature>
<reference evidence="2" key="2">
    <citation type="submission" date="2021-04" db="EMBL/GenBank/DDBJ databases">
        <authorList>
            <person name="Gilroy R."/>
        </authorList>
    </citation>
    <scope>NUCLEOTIDE SEQUENCE</scope>
    <source>
        <strain evidence="2">B5_2728</strain>
    </source>
</reference>
<gene>
    <name evidence="2" type="ORF">H9882_01285</name>
</gene>
<dbReference type="Proteomes" id="UP000713596">
    <property type="component" value="Unassembled WGS sequence"/>
</dbReference>